<accession>A0A3N8PLC5</accession>
<comment type="caution">
    <text evidence="1">The sequence shown here is derived from an EMBL/GenBank/DDBJ whole genome shotgun (WGS) entry which is preliminary data.</text>
</comment>
<organism evidence="1 2">
    <name type="scientific">Burkholderia contaminans</name>
    <dbReference type="NCBI Taxonomy" id="488447"/>
    <lineage>
        <taxon>Bacteria</taxon>
        <taxon>Pseudomonadati</taxon>
        <taxon>Pseudomonadota</taxon>
        <taxon>Betaproteobacteria</taxon>
        <taxon>Burkholderiales</taxon>
        <taxon>Burkholderiaceae</taxon>
        <taxon>Burkholderia</taxon>
        <taxon>Burkholderia cepacia complex</taxon>
    </lineage>
</organism>
<dbReference type="AlphaFoldDB" id="A0A3N8PLC5"/>
<sequence>MSMEKPIPGGGFVSAKEAAALLRVSQPTLRNRARLDPAFPKPRKISPRKTVYLESEIASFLSNLPHGL</sequence>
<dbReference type="Proteomes" id="UP000277921">
    <property type="component" value="Unassembled WGS sequence"/>
</dbReference>
<gene>
    <name evidence="1" type="ORF">DF051_23135</name>
</gene>
<dbReference type="EMBL" id="QTQV01000014">
    <property type="protein sequence ID" value="RQT12125.1"/>
    <property type="molecule type" value="Genomic_DNA"/>
</dbReference>
<evidence type="ECO:0000313" key="1">
    <source>
        <dbReference type="EMBL" id="RQT12125.1"/>
    </source>
</evidence>
<protein>
    <submittedName>
        <fullName evidence="1">AlpA family phage regulatory protein</fullName>
    </submittedName>
</protein>
<name>A0A3N8PLC5_9BURK</name>
<proteinExistence type="predicted"/>
<evidence type="ECO:0000313" key="2">
    <source>
        <dbReference type="Proteomes" id="UP000277921"/>
    </source>
</evidence>
<reference evidence="1 2" key="1">
    <citation type="submission" date="2018-08" db="EMBL/GenBank/DDBJ databases">
        <title>Comparative analysis of Burkholderia isolates from Puerto Rico.</title>
        <authorList>
            <person name="Hall C."/>
            <person name="Sahl J."/>
            <person name="Wagner D."/>
        </authorList>
    </citation>
    <scope>NUCLEOTIDE SEQUENCE [LARGE SCALE GENOMIC DNA]</scope>
    <source>
        <strain evidence="1 2">Bp9025</strain>
    </source>
</reference>